<accession>A0A9P5XI32</accession>
<evidence type="ECO:0000256" key="1">
    <source>
        <dbReference type="SAM" id="SignalP"/>
    </source>
</evidence>
<reference evidence="2" key="1">
    <citation type="submission" date="2020-11" db="EMBL/GenBank/DDBJ databases">
        <authorList>
            <consortium name="DOE Joint Genome Institute"/>
            <person name="Ahrendt S."/>
            <person name="Riley R."/>
            <person name="Andreopoulos W."/>
            <person name="Labutti K."/>
            <person name="Pangilinan J."/>
            <person name="Ruiz-Duenas F.J."/>
            <person name="Barrasa J.M."/>
            <person name="Sanchez-Garcia M."/>
            <person name="Camarero S."/>
            <person name="Miyauchi S."/>
            <person name="Serrano A."/>
            <person name="Linde D."/>
            <person name="Babiker R."/>
            <person name="Drula E."/>
            <person name="Ayuso-Fernandez I."/>
            <person name="Pacheco R."/>
            <person name="Padilla G."/>
            <person name="Ferreira P."/>
            <person name="Barriuso J."/>
            <person name="Kellner H."/>
            <person name="Castanera R."/>
            <person name="Alfaro M."/>
            <person name="Ramirez L."/>
            <person name="Pisabarro A.G."/>
            <person name="Kuo A."/>
            <person name="Tritt A."/>
            <person name="Lipzen A."/>
            <person name="He G."/>
            <person name="Yan M."/>
            <person name="Ng V."/>
            <person name="Cullen D."/>
            <person name="Martin F."/>
            <person name="Rosso M.-N."/>
            <person name="Henrissat B."/>
            <person name="Hibbett D."/>
            <person name="Martinez A.T."/>
            <person name="Grigoriev I.V."/>
        </authorList>
    </citation>
    <scope>NUCLEOTIDE SEQUENCE</scope>
    <source>
        <strain evidence="2">MF-IS2</strain>
    </source>
</reference>
<dbReference type="Proteomes" id="UP000807342">
    <property type="component" value="Unassembled WGS sequence"/>
</dbReference>
<gene>
    <name evidence="2" type="ORF">P691DRAFT_496409</name>
</gene>
<sequence>MQLQFNPLLYSFRTLLPLLILGAVVLASKDERGHSLAREPDVPAGPLIHDADNLNSPSILRSFVDPELRGTTFKKRDIFARRAPSHNNGHPELTGCSPGCWWNEDTKRCNCCPRGSSRCHGRRNCCPEDTYCTKFDNGDEGCCPMGRQCAPMDPGDAGAEYGRDGSLRRRSGMPPKCADPSFELCPDQDSCCPAGWICYKDSAMSKRCGCFSFTSGQVEKMGEILYKVQTLGLHT</sequence>
<comment type="caution">
    <text evidence="2">The sequence shown here is derived from an EMBL/GenBank/DDBJ whole genome shotgun (WGS) entry which is preliminary data.</text>
</comment>
<dbReference type="EMBL" id="MU151111">
    <property type="protein sequence ID" value="KAF9450161.1"/>
    <property type="molecule type" value="Genomic_DNA"/>
</dbReference>
<evidence type="ECO:0000313" key="3">
    <source>
        <dbReference type="Proteomes" id="UP000807342"/>
    </source>
</evidence>
<organism evidence="2 3">
    <name type="scientific">Macrolepiota fuliginosa MF-IS2</name>
    <dbReference type="NCBI Taxonomy" id="1400762"/>
    <lineage>
        <taxon>Eukaryota</taxon>
        <taxon>Fungi</taxon>
        <taxon>Dikarya</taxon>
        <taxon>Basidiomycota</taxon>
        <taxon>Agaricomycotina</taxon>
        <taxon>Agaricomycetes</taxon>
        <taxon>Agaricomycetidae</taxon>
        <taxon>Agaricales</taxon>
        <taxon>Agaricineae</taxon>
        <taxon>Agaricaceae</taxon>
        <taxon>Macrolepiota</taxon>
    </lineage>
</organism>
<dbReference type="AlphaFoldDB" id="A0A9P5XI32"/>
<name>A0A9P5XI32_9AGAR</name>
<feature type="signal peptide" evidence="1">
    <location>
        <begin position="1"/>
        <end position="27"/>
    </location>
</feature>
<dbReference type="OrthoDB" id="5358959at2759"/>
<feature type="chain" id="PRO_5040507956" description="Granulins domain-containing protein" evidence="1">
    <location>
        <begin position="28"/>
        <end position="235"/>
    </location>
</feature>
<proteinExistence type="predicted"/>
<keyword evidence="1" id="KW-0732">Signal</keyword>
<keyword evidence="3" id="KW-1185">Reference proteome</keyword>
<protein>
    <recommendedName>
        <fullName evidence="4">Granulins domain-containing protein</fullName>
    </recommendedName>
</protein>
<evidence type="ECO:0008006" key="4">
    <source>
        <dbReference type="Google" id="ProtNLM"/>
    </source>
</evidence>
<evidence type="ECO:0000313" key="2">
    <source>
        <dbReference type="EMBL" id="KAF9450161.1"/>
    </source>
</evidence>